<evidence type="ECO:0000256" key="2">
    <source>
        <dbReference type="ARBA" id="ARBA00022695"/>
    </source>
</evidence>
<dbReference type="EMBL" id="JAAISW010000066">
    <property type="protein sequence ID" value="NSJ46423.1"/>
    <property type="molecule type" value="Genomic_DNA"/>
</dbReference>
<dbReference type="EMBL" id="CP050964">
    <property type="protein sequence ID" value="QIX90777.1"/>
    <property type="molecule type" value="Genomic_DNA"/>
</dbReference>
<dbReference type="GO" id="GO:0005829">
    <property type="term" value="C:cytosol"/>
    <property type="evidence" value="ECO:0007669"/>
    <property type="project" value="TreeGrafter"/>
</dbReference>
<dbReference type="Pfam" id="PF01128">
    <property type="entry name" value="IspD"/>
    <property type="match status" value="1"/>
</dbReference>
<evidence type="ECO:0000313" key="7">
    <source>
        <dbReference type="Proteomes" id="UP000501069"/>
    </source>
</evidence>
<dbReference type="EMBL" id="BJLB01000001">
    <property type="protein sequence ID" value="GEA35631.1"/>
    <property type="molecule type" value="Genomic_DNA"/>
</dbReference>
<evidence type="ECO:0000313" key="4">
    <source>
        <dbReference type="EMBL" id="NSJ46423.1"/>
    </source>
</evidence>
<dbReference type="PANTHER" id="PTHR43015:SF1">
    <property type="entry name" value="D-RIBITOL-5-PHOSPHATE CYTIDYLYLTRANSFERASE"/>
    <property type="match status" value="1"/>
</dbReference>
<reference evidence="4" key="4">
    <citation type="submission" date="2020-02" db="EMBL/GenBank/DDBJ databases">
        <authorList>
            <person name="Littmann E."/>
            <person name="Sorbara M."/>
        </authorList>
    </citation>
    <scope>NUCLEOTIDE SEQUENCE</scope>
    <source>
        <strain evidence="4">MSK.2.26</strain>
    </source>
</reference>
<evidence type="ECO:0000313" key="6">
    <source>
        <dbReference type="Proteomes" id="UP000315200"/>
    </source>
</evidence>
<evidence type="ECO:0000313" key="5">
    <source>
        <dbReference type="EMBL" id="QIX90777.1"/>
    </source>
</evidence>
<dbReference type="InterPro" id="IPR034683">
    <property type="entry name" value="IspD/TarI"/>
</dbReference>
<dbReference type="Proteomes" id="UP000719916">
    <property type="component" value="Unassembled WGS sequence"/>
</dbReference>
<evidence type="ECO:0000256" key="1">
    <source>
        <dbReference type="ARBA" id="ARBA00022679"/>
    </source>
</evidence>
<gene>
    <name evidence="3" type="ORF">Ccl03g_13440</name>
    <name evidence="5" type="ORF">FOC47_09540</name>
    <name evidence="4" type="ORF">G5B26_23260</name>
</gene>
<dbReference type="PANTHER" id="PTHR43015">
    <property type="entry name" value="D-RIBITOL-5-PHOSPHATE CYTIDYLYLTRANSFERASE"/>
    <property type="match status" value="1"/>
</dbReference>
<sequence>MIVAVLTAAGTGSRMGQNIPKQFMHIENKPIIIHTMEAFQNHPSVDAIAVATLPAWIDVLKAYAAQFNIIKLRWVVTGGNTGQESICNALNKVKEDLQDDSTIIMVHDGNRCMVSSEIISDSLATFKEHGSAVAAIPCVEAVFRSEDKGVSSVISIPREQLFRTQTPHTYTLGKLLWAHNEAKKRNISGSAASCTLMQELGETVYFSKGSEENLKITTVDDMVIFKALLHTKKDSWLK</sequence>
<dbReference type="InterPro" id="IPR029044">
    <property type="entry name" value="Nucleotide-diphossugar_trans"/>
</dbReference>
<dbReference type="RefSeq" id="WP_002588355.1">
    <property type="nucleotide sequence ID" value="NZ_AP031445.1"/>
</dbReference>
<dbReference type="GeneID" id="57961402"/>
<reference evidence="4 8" key="3">
    <citation type="journal article" date="2020" name="Cell Host Microbe">
        <title>Functional and Genomic Variation between Human-Derived Isolates of Lachnospiraceae Reveals Inter- and Intra-Species Diversity.</title>
        <authorList>
            <person name="Sorbara M.T."/>
            <person name="Littmann E.R."/>
            <person name="Fontana E."/>
            <person name="Moody T.U."/>
            <person name="Kohout C.E."/>
            <person name="Gjonbalaj M."/>
            <person name="Eaton V."/>
            <person name="Seok R."/>
            <person name="Leiner I.M."/>
            <person name="Pamer E.G."/>
        </authorList>
    </citation>
    <scope>NUCLEOTIDE SEQUENCE [LARGE SCALE GENOMIC DNA]</scope>
    <source>
        <strain evidence="4 8">MSK.2.26</strain>
    </source>
</reference>
<dbReference type="FunFam" id="3.90.550.10:FF:000003">
    <property type="entry name" value="2-C-methyl-D-erythritol 4-phosphate cytidylyltransferase"/>
    <property type="match status" value="1"/>
</dbReference>
<dbReference type="SUPFAM" id="SSF53448">
    <property type="entry name" value="Nucleotide-diphospho-sugar transferases"/>
    <property type="match status" value="1"/>
</dbReference>
<evidence type="ECO:0000313" key="8">
    <source>
        <dbReference type="Proteomes" id="UP000719916"/>
    </source>
</evidence>
<dbReference type="AlphaFoldDB" id="A0A829W8F9"/>
<reference evidence="5 7" key="2">
    <citation type="submission" date="2019-11" db="EMBL/GenBank/DDBJ databases">
        <title>FDA dAtabase for Regulatory Grade micrObial Sequences (FDA-ARGOS): Supporting development and validation of Infectious Disease Dx tests.</title>
        <authorList>
            <person name="Turner S."/>
            <person name="Byrd R."/>
            <person name="Tallon L."/>
            <person name="Sadzewicz L."/>
            <person name="Vavikolanu K."/>
            <person name="Mehta A."/>
            <person name="Aluvathingal J."/>
            <person name="Nadendla S."/>
            <person name="Myers T."/>
            <person name="Yan Y."/>
            <person name="Sichtig H."/>
        </authorList>
    </citation>
    <scope>NUCLEOTIDE SEQUENCE [LARGE SCALE GENOMIC DNA]</scope>
    <source>
        <strain evidence="5 7">FDAARGOS_739</strain>
    </source>
</reference>
<reference evidence="3 6" key="1">
    <citation type="submission" date="2019-06" db="EMBL/GenBank/DDBJ databases">
        <title>Draft genome sequence of [Clostridium] clostridioforme NBRC 113352.</title>
        <authorList>
            <person name="Miura T."/>
            <person name="Furukawa M."/>
            <person name="Shimamura M."/>
            <person name="Ohyama Y."/>
            <person name="Yamazoe A."/>
            <person name="Kawasaki H."/>
        </authorList>
    </citation>
    <scope>NUCLEOTIDE SEQUENCE [LARGE SCALE GENOMIC DNA]</scope>
    <source>
        <strain evidence="3 6">NBRC 113352</strain>
    </source>
</reference>
<dbReference type="Gene3D" id="3.90.550.10">
    <property type="entry name" value="Spore Coat Polysaccharide Biosynthesis Protein SpsA, Chain A"/>
    <property type="match status" value="1"/>
</dbReference>
<keyword evidence="2 3" id="KW-0548">Nucleotidyltransferase</keyword>
<protein>
    <submittedName>
        <fullName evidence="3">2-C-methyl-D-erythritol 4-phosphate cytidylyltransferase</fullName>
    </submittedName>
</protein>
<organism evidence="3 6">
    <name type="scientific">Enterocloster clostridioformis</name>
    <dbReference type="NCBI Taxonomy" id="1531"/>
    <lineage>
        <taxon>Bacteria</taxon>
        <taxon>Bacillati</taxon>
        <taxon>Bacillota</taxon>
        <taxon>Clostridia</taxon>
        <taxon>Lachnospirales</taxon>
        <taxon>Lachnospiraceae</taxon>
        <taxon>Enterocloster</taxon>
    </lineage>
</organism>
<dbReference type="Proteomes" id="UP000315200">
    <property type="component" value="Unassembled WGS sequence"/>
</dbReference>
<dbReference type="CDD" id="cd02516">
    <property type="entry name" value="CDP-ME_synthetase"/>
    <property type="match status" value="1"/>
</dbReference>
<keyword evidence="1 3" id="KW-0808">Transferase</keyword>
<evidence type="ECO:0000313" key="3">
    <source>
        <dbReference type="EMBL" id="GEA35631.1"/>
    </source>
</evidence>
<accession>A0A829W8F9</accession>
<name>A0A829W8F9_9FIRM</name>
<dbReference type="Proteomes" id="UP000501069">
    <property type="component" value="Chromosome"/>
</dbReference>
<proteinExistence type="predicted"/>
<dbReference type="GO" id="GO:0050518">
    <property type="term" value="F:2-C-methyl-D-erythritol 4-phosphate cytidylyltransferase activity"/>
    <property type="evidence" value="ECO:0007669"/>
    <property type="project" value="UniProtKB-ARBA"/>
</dbReference>